<evidence type="ECO:0000256" key="3">
    <source>
        <dbReference type="PROSITE-ProRule" id="PRU00339"/>
    </source>
</evidence>
<dbReference type="InterPro" id="IPR011990">
    <property type="entry name" value="TPR-like_helical_dom_sf"/>
</dbReference>
<evidence type="ECO:0008006" key="6">
    <source>
        <dbReference type="Google" id="ProtNLM"/>
    </source>
</evidence>
<feature type="non-terminal residue" evidence="4">
    <location>
        <position position="87"/>
    </location>
</feature>
<dbReference type="EMBL" id="CAJOBF010035686">
    <property type="protein sequence ID" value="CAF4432895.1"/>
    <property type="molecule type" value="Genomic_DNA"/>
</dbReference>
<dbReference type="SUPFAM" id="SSF48452">
    <property type="entry name" value="TPR-like"/>
    <property type="match status" value="1"/>
</dbReference>
<dbReference type="SMART" id="SM00028">
    <property type="entry name" value="TPR"/>
    <property type="match status" value="1"/>
</dbReference>
<dbReference type="Pfam" id="PF13424">
    <property type="entry name" value="TPR_12"/>
    <property type="match status" value="1"/>
</dbReference>
<evidence type="ECO:0000256" key="2">
    <source>
        <dbReference type="ARBA" id="ARBA00022803"/>
    </source>
</evidence>
<dbReference type="Gene3D" id="1.25.40.10">
    <property type="entry name" value="Tetratricopeptide repeat domain"/>
    <property type="match status" value="1"/>
</dbReference>
<evidence type="ECO:0000313" key="5">
    <source>
        <dbReference type="Proteomes" id="UP000663842"/>
    </source>
</evidence>
<organism evidence="4 5">
    <name type="scientific">Rotaria magnacalcarata</name>
    <dbReference type="NCBI Taxonomy" id="392030"/>
    <lineage>
        <taxon>Eukaryota</taxon>
        <taxon>Metazoa</taxon>
        <taxon>Spiralia</taxon>
        <taxon>Gnathifera</taxon>
        <taxon>Rotifera</taxon>
        <taxon>Eurotatoria</taxon>
        <taxon>Bdelloidea</taxon>
        <taxon>Philodinida</taxon>
        <taxon>Philodinidae</taxon>
        <taxon>Rotaria</taxon>
    </lineage>
</organism>
<sequence length="87" mass="9929">MQDYTAALKALQSAYNIQQKIFQEGNQAFASTFSLLGRVHRSLKEYSKALSYFEKCLAIDRKALPEKHPHLGIRYSNIGDVHRLMGD</sequence>
<dbReference type="InterPro" id="IPR019734">
    <property type="entry name" value="TPR_rpt"/>
</dbReference>
<feature type="repeat" description="TPR" evidence="3">
    <location>
        <begin position="30"/>
        <end position="63"/>
    </location>
</feature>
<dbReference type="PROSITE" id="PS50005">
    <property type="entry name" value="TPR"/>
    <property type="match status" value="1"/>
</dbReference>
<dbReference type="Proteomes" id="UP000663842">
    <property type="component" value="Unassembled WGS sequence"/>
</dbReference>
<accession>A0A820R710</accession>
<protein>
    <recommendedName>
        <fullName evidence="6">Tetratricopeptide repeat protein</fullName>
    </recommendedName>
</protein>
<keyword evidence="1" id="KW-0677">Repeat</keyword>
<gene>
    <name evidence="4" type="ORF">UXM345_LOCUS39015</name>
</gene>
<name>A0A820R710_9BILA</name>
<dbReference type="AlphaFoldDB" id="A0A820R710"/>
<reference evidence="4" key="1">
    <citation type="submission" date="2021-02" db="EMBL/GenBank/DDBJ databases">
        <authorList>
            <person name="Nowell W R."/>
        </authorList>
    </citation>
    <scope>NUCLEOTIDE SEQUENCE</scope>
</reference>
<keyword evidence="2 3" id="KW-0802">TPR repeat</keyword>
<dbReference type="PANTHER" id="PTHR45641:SF19">
    <property type="entry name" value="NEPHROCYSTIN-3"/>
    <property type="match status" value="1"/>
</dbReference>
<evidence type="ECO:0000313" key="4">
    <source>
        <dbReference type="EMBL" id="CAF4432895.1"/>
    </source>
</evidence>
<proteinExistence type="predicted"/>
<comment type="caution">
    <text evidence="4">The sequence shown here is derived from an EMBL/GenBank/DDBJ whole genome shotgun (WGS) entry which is preliminary data.</text>
</comment>
<dbReference type="PANTHER" id="PTHR45641">
    <property type="entry name" value="TETRATRICOPEPTIDE REPEAT PROTEIN (AFU_ORTHOLOGUE AFUA_6G03870)"/>
    <property type="match status" value="1"/>
</dbReference>
<evidence type="ECO:0000256" key="1">
    <source>
        <dbReference type="ARBA" id="ARBA00022737"/>
    </source>
</evidence>